<feature type="transmembrane region" description="Helical" evidence="5">
    <location>
        <begin position="58"/>
        <end position="78"/>
    </location>
</feature>
<gene>
    <name evidence="6" type="ORF">S03H2_14900</name>
</gene>
<reference evidence="6" key="1">
    <citation type="journal article" date="2014" name="Front. Microbiol.">
        <title>High frequency of phylogenetically diverse reductive dehalogenase-homologous genes in deep subseafloor sedimentary metagenomes.</title>
        <authorList>
            <person name="Kawai M."/>
            <person name="Futagami T."/>
            <person name="Toyoda A."/>
            <person name="Takaki Y."/>
            <person name="Nishi S."/>
            <person name="Hori S."/>
            <person name="Arai W."/>
            <person name="Tsubouchi T."/>
            <person name="Morono Y."/>
            <person name="Uchiyama I."/>
            <person name="Ito T."/>
            <person name="Fujiyama A."/>
            <person name="Inagaki F."/>
            <person name="Takami H."/>
        </authorList>
    </citation>
    <scope>NUCLEOTIDE SEQUENCE</scope>
    <source>
        <strain evidence="6">Expedition CK06-06</strain>
    </source>
</reference>
<evidence type="ECO:0000256" key="1">
    <source>
        <dbReference type="ARBA" id="ARBA00004141"/>
    </source>
</evidence>
<proteinExistence type="predicted"/>
<organism evidence="6">
    <name type="scientific">marine sediment metagenome</name>
    <dbReference type="NCBI Taxonomy" id="412755"/>
    <lineage>
        <taxon>unclassified sequences</taxon>
        <taxon>metagenomes</taxon>
        <taxon>ecological metagenomes</taxon>
    </lineage>
</organism>
<dbReference type="PANTHER" id="PTHR43424">
    <property type="entry name" value="LOCUS PUTATIVE PROTEIN 1-RELATED"/>
    <property type="match status" value="1"/>
</dbReference>
<comment type="subcellular location">
    <subcellularLocation>
        <location evidence="1">Membrane</location>
        <topology evidence="1">Multi-pass membrane protein</topology>
    </subcellularLocation>
</comment>
<dbReference type="GO" id="GO:0016020">
    <property type="term" value="C:membrane"/>
    <property type="evidence" value="ECO:0007669"/>
    <property type="project" value="UniProtKB-SubCell"/>
</dbReference>
<keyword evidence="4 5" id="KW-0472">Membrane</keyword>
<name>X1FMK9_9ZZZZ</name>
<evidence type="ECO:0000256" key="4">
    <source>
        <dbReference type="ARBA" id="ARBA00023136"/>
    </source>
</evidence>
<dbReference type="AlphaFoldDB" id="X1FMK9"/>
<dbReference type="EMBL" id="BARU01007566">
    <property type="protein sequence ID" value="GAH46212.1"/>
    <property type="molecule type" value="Genomic_DNA"/>
</dbReference>
<comment type="caution">
    <text evidence="6">The sequence shown here is derived from an EMBL/GenBank/DDBJ whole genome shotgun (WGS) entry which is preliminary data.</text>
</comment>
<evidence type="ECO:0008006" key="7">
    <source>
        <dbReference type="Google" id="ProtNLM"/>
    </source>
</evidence>
<dbReference type="InterPro" id="IPR002797">
    <property type="entry name" value="Polysacc_synth"/>
</dbReference>
<dbReference type="Pfam" id="PF01943">
    <property type="entry name" value="Polysacc_synt"/>
    <property type="match status" value="1"/>
</dbReference>
<accession>X1FMK9</accession>
<dbReference type="InterPro" id="IPR052556">
    <property type="entry name" value="PolySynth_Transporter"/>
</dbReference>
<keyword evidence="3 5" id="KW-1133">Transmembrane helix</keyword>
<evidence type="ECO:0000313" key="6">
    <source>
        <dbReference type="EMBL" id="GAH46212.1"/>
    </source>
</evidence>
<feature type="transmembrane region" description="Helical" evidence="5">
    <location>
        <begin position="16"/>
        <end position="38"/>
    </location>
</feature>
<dbReference type="PANTHER" id="PTHR43424:SF1">
    <property type="entry name" value="LOCUS PUTATIVE PROTEIN 1-RELATED"/>
    <property type="match status" value="1"/>
</dbReference>
<protein>
    <recommendedName>
        <fullName evidence="7">Polysaccharide biosynthesis protein C-terminal domain-containing protein</fullName>
    </recommendedName>
</protein>
<sequence>MIYIARYLGEVGFGKYSFAVSFTALFIIFADLGLSNLIIRELARNKELTNEYLTNVSVIKLLLSFLAFGFIALTINLMDYPRDTTLTLSD</sequence>
<evidence type="ECO:0000256" key="3">
    <source>
        <dbReference type="ARBA" id="ARBA00022989"/>
    </source>
</evidence>
<evidence type="ECO:0000256" key="5">
    <source>
        <dbReference type="SAM" id="Phobius"/>
    </source>
</evidence>
<keyword evidence="2 5" id="KW-0812">Transmembrane</keyword>
<evidence type="ECO:0000256" key="2">
    <source>
        <dbReference type="ARBA" id="ARBA00022692"/>
    </source>
</evidence>